<feature type="domain" description="Peptidase S11 D-alanyl-D-alanine carboxypeptidase A N-terminal" evidence="11">
    <location>
        <begin position="34"/>
        <end position="259"/>
    </location>
</feature>
<evidence type="ECO:0000313" key="13">
    <source>
        <dbReference type="EMBL" id="MCG9026134.1"/>
    </source>
</evidence>
<dbReference type="Proteomes" id="UP001200247">
    <property type="component" value="Unassembled WGS sequence"/>
</dbReference>
<evidence type="ECO:0000256" key="3">
    <source>
        <dbReference type="ARBA" id="ARBA00022801"/>
    </source>
</evidence>
<dbReference type="InterPro" id="IPR012338">
    <property type="entry name" value="Beta-lactam/transpept-like"/>
</dbReference>
<name>A0A248LN28_9NEIS</name>
<feature type="active site" description="Acyl-ester intermediate" evidence="7">
    <location>
        <position position="68"/>
    </location>
</feature>
<reference evidence="14" key="2">
    <citation type="submission" date="2017-06" db="EMBL/GenBank/DDBJ databases">
        <title>Whole genome sequence of Laribacter hongkongensis LHGZ1.</title>
        <authorList>
            <person name="Chen D."/>
            <person name="Wu H."/>
            <person name="Chen J."/>
        </authorList>
    </citation>
    <scope>NUCLEOTIDE SEQUENCE [LARGE SCALE GENOMIC DNA]</scope>
    <source>
        <strain evidence="14">LHGZ1</strain>
    </source>
</reference>
<dbReference type="PRINTS" id="PR00725">
    <property type="entry name" value="DADACBPTASE1"/>
</dbReference>
<reference evidence="13 15" key="4">
    <citation type="submission" date="2021-10" db="EMBL/GenBank/DDBJ databases">
        <title>Whole-genome sequencing analysis of Laribacter hongkongensis: virulence gene profiles, carbohydrate-active enzyme prediction, and antimicrobial resistance characterization.</title>
        <authorList>
            <person name="Yuan P."/>
            <person name="Zhan Y."/>
            <person name="Chen D."/>
        </authorList>
    </citation>
    <scope>NUCLEOTIDE SEQUENCE [LARGE SCALE GENOMIC DNA]</scope>
    <source>
        <strain evidence="13 15">W67</strain>
    </source>
</reference>
<evidence type="ECO:0000256" key="4">
    <source>
        <dbReference type="ARBA" id="ARBA00022960"/>
    </source>
</evidence>
<evidence type="ECO:0000256" key="5">
    <source>
        <dbReference type="ARBA" id="ARBA00022984"/>
    </source>
</evidence>
<reference evidence="12" key="1">
    <citation type="journal article" date="2017" name="J. Antimicrob. Chemother.">
        <title>Emergence and genomic analysis of MDR Laribacter hongkongensis strain HLGZ1 from Guangzhou, China.</title>
        <authorList>
            <person name="Wu H.K."/>
            <person name="Chen J.H."/>
            <person name="Yang L."/>
            <person name="Li A.R."/>
            <person name="Su D.H."/>
            <person name="Lin Y.P."/>
            <person name="Chen D.Q."/>
        </authorList>
    </citation>
    <scope>NUCLEOTIDE SEQUENCE</scope>
    <source>
        <strain evidence="12">HLGZ1</strain>
    </source>
</reference>
<evidence type="ECO:0000256" key="10">
    <source>
        <dbReference type="SAM" id="SignalP"/>
    </source>
</evidence>
<feature type="active site" description="Proton acceptor" evidence="7">
    <location>
        <position position="71"/>
    </location>
</feature>
<comment type="similarity">
    <text evidence="1 9">Belongs to the peptidase S11 family.</text>
</comment>
<dbReference type="RefSeq" id="WP_027824187.1">
    <property type="nucleotide sequence ID" value="NZ_CP022115.1"/>
</dbReference>
<dbReference type="AlphaFoldDB" id="A0A248LN28"/>
<keyword evidence="6" id="KW-0961">Cell wall biogenesis/degradation</keyword>
<dbReference type="GeneID" id="75110064"/>
<keyword evidence="3 13" id="KW-0378">Hydrolase</keyword>
<dbReference type="GO" id="GO:0030655">
    <property type="term" value="P:beta-lactam antibiotic catabolic process"/>
    <property type="evidence" value="ECO:0007669"/>
    <property type="project" value="InterPro"/>
</dbReference>
<evidence type="ECO:0000313" key="12">
    <source>
        <dbReference type="EMBL" id="ASJ25573.1"/>
    </source>
</evidence>
<dbReference type="EMBL" id="JAJAXM010000016">
    <property type="protein sequence ID" value="MCG9026134.1"/>
    <property type="molecule type" value="Genomic_DNA"/>
</dbReference>
<dbReference type="GO" id="GO:0009252">
    <property type="term" value="P:peptidoglycan biosynthetic process"/>
    <property type="evidence" value="ECO:0007669"/>
    <property type="project" value="UniProtKB-KW"/>
</dbReference>
<dbReference type="Proteomes" id="UP000197424">
    <property type="component" value="Chromosome"/>
</dbReference>
<evidence type="ECO:0000313" key="14">
    <source>
        <dbReference type="Proteomes" id="UP000197424"/>
    </source>
</evidence>
<evidence type="ECO:0000256" key="2">
    <source>
        <dbReference type="ARBA" id="ARBA00022729"/>
    </source>
</evidence>
<dbReference type="GO" id="GO:0008360">
    <property type="term" value="P:regulation of cell shape"/>
    <property type="evidence" value="ECO:0007669"/>
    <property type="project" value="UniProtKB-KW"/>
</dbReference>
<dbReference type="InterPro" id="IPR018044">
    <property type="entry name" value="Peptidase_S11"/>
</dbReference>
<dbReference type="Gene3D" id="3.40.710.10">
    <property type="entry name" value="DD-peptidase/beta-lactamase superfamily"/>
    <property type="match status" value="1"/>
</dbReference>
<keyword evidence="5" id="KW-0573">Peptidoglycan synthesis</keyword>
<organism evidence="12 14">
    <name type="scientific">Laribacter hongkongensis</name>
    <dbReference type="NCBI Taxonomy" id="168471"/>
    <lineage>
        <taxon>Bacteria</taxon>
        <taxon>Pseudomonadati</taxon>
        <taxon>Pseudomonadota</taxon>
        <taxon>Betaproteobacteria</taxon>
        <taxon>Neisseriales</taxon>
        <taxon>Aquaspirillaceae</taxon>
        <taxon>Laribacter</taxon>
    </lineage>
</organism>
<keyword evidence="2 10" id="KW-0732">Signal</keyword>
<gene>
    <name evidence="12" type="primary">pbpG</name>
    <name evidence="13" type="ORF">LH440_09520</name>
    <name evidence="12" type="ORF">LHGZ1_2742</name>
</gene>
<evidence type="ECO:0000256" key="9">
    <source>
        <dbReference type="RuleBase" id="RU004016"/>
    </source>
</evidence>
<dbReference type="GO" id="GO:0006508">
    <property type="term" value="P:proteolysis"/>
    <property type="evidence" value="ECO:0007669"/>
    <property type="project" value="InterPro"/>
</dbReference>
<protein>
    <submittedName>
        <fullName evidence="13">D-alanyl-D-alanine endopeptidase</fullName>
        <ecNumber evidence="13">3.4.21.-</ecNumber>
    </submittedName>
    <submittedName>
        <fullName evidence="12">PbpG</fullName>
    </submittedName>
</protein>
<dbReference type="InterPro" id="IPR000871">
    <property type="entry name" value="Beta-lactam_class-A"/>
</dbReference>
<dbReference type="Pfam" id="PF00768">
    <property type="entry name" value="Peptidase_S11"/>
    <property type="match status" value="1"/>
</dbReference>
<evidence type="ECO:0000256" key="6">
    <source>
        <dbReference type="ARBA" id="ARBA00023316"/>
    </source>
</evidence>
<evidence type="ECO:0000259" key="11">
    <source>
        <dbReference type="Pfam" id="PF00768"/>
    </source>
</evidence>
<feature type="active site" evidence="7">
    <location>
        <position position="125"/>
    </location>
</feature>
<reference evidence="12" key="3">
    <citation type="submission" date="2017-06" db="EMBL/GenBank/DDBJ databases">
        <authorList>
            <person name="Kim H.J."/>
            <person name="Triplett B.A."/>
        </authorList>
    </citation>
    <scope>NUCLEOTIDE SEQUENCE</scope>
    <source>
        <strain evidence="12">HLGZ1</strain>
    </source>
</reference>
<evidence type="ECO:0000256" key="1">
    <source>
        <dbReference type="ARBA" id="ARBA00007164"/>
    </source>
</evidence>
<dbReference type="EC" id="3.4.21.-" evidence="13"/>
<dbReference type="OrthoDB" id="5688590at2"/>
<dbReference type="GO" id="GO:0008800">
    <property type="term" value="F:beta-lactamase activity"/>
    <property type="evidence" value="ECO:0007669"/>
    <property type="project" value="InterPro"/>
</dbReference>
<feature type="binding site" evidence="8">
    <location>
        <position position="230"/>
    </location>
    <ligand>
        <name>substrate</name>
    </ligand>
</feature>
<feature type="signal peptide" evidence="10">
    <location>
        <begin position="1"/>
        <end position="23"/>
    </location>
</feature>
<dbReference type="GO" id="GO:0009002">
    <property type="term" value="F:serine-type D-Ala-D-Ala carboxypeptidase activity"/>
    <property type="evidence" value="ECO:0007669"/>
    <property type="project" value="InterPro"/>
</dbReference>
<dbReference type="GO" id="GO:0071555">
    <property type="term" value="P:cell wall organization"/>
    <property type="evidence" value="ECO:0007669"/>
    <property type="project" value="UniProtKB-KW"/>
</dbReference>
<proteinExistence type="inferred from homology"/>
<evidence type="ECO:0000256" key="7">
    <source>
        <dbReference type="PIRSR" id="PIRSR618044-1"/>
    </source>
</evidence>
<dbReference type="InterPro" id="IPR001967">
    <property type="entry name" value="Peptidase_S11_N"/>
</dbReference>
<dbReference type="EMBL" id="CP022115">
    <property type="protein sequence ID" value="ASJ25573.1"/>
    <property type="molecule type" value="Genomic_DNA"/>
</dbReference>
<dbReference type="SUPFAM" id="SSF56601">
    <property type="entry name" value="beta-lactamase/transpeptidase-like"/>
    <property type="match status" value="1"/>
</dbReference>
<dbReference type="GO" id="GO:0046677">
    <property type="term" value="P:response to antibiotic"/>
    <property type="evidence" value="ECO:0007669"/>
    <property type="project" value="InterPro"/>
</dbReference>
<evidence type="ECO:0000313" key="15">
    <source>
        <dbReference type="Proteomes" id="UP001200247"/>
    </source>
</evidence>
<evidence type="ECO:0000256" key="8">
    <source>
        <dbReference type="PIRSR" id="PIRSR618044-2"/>
    </source>
</evidence>
<dbReference type="PANTHER" id="PTHR35333:SF3">
    <property type="entry name" value="BETA-LACTAMASE-TYPE TRANSPEPTIDASE FOLD CONTAINING PROTEIN"/>
    <property type="match status" value="1"/>
</dbReference>
<dbReference type="NCBIfam" id="NF008668">
    <property type="entry name" value="PRK11669.1"/>
    <property type="match status" value="1"/>
</dbReference>
<dbReference type="PANTHER" id="PTHR35333">
    <property type="entry name" value="BETA-LACTAMASE"/>
    <property type="match status" value="1"/>
</dbReference>
<keyword evidence="4" id="KW-0133">Cell shape</keyword>
<accession>A0A248LN28</accession>
<sequence>MLSRFFVSGLTAMLLATSPLVLAQPEHEMQLAASSVPRLHSSAALVVNAQTGEVLFGKNTDRMMSIASITKLMTAMVMLDSGQPLDELITISEAEIDRLKNTSSRLAVGSVLSRREMLLLALMSSENRAAASLARTSPGGTSAFVSRMNQKARQLGMHSTRFYDPTGLDSRNTSTAEDLARMVAAAYRYPLIREDTTTTDQQVYARNRMLQYRNSNALVREGQWQIGLSKTGYTQEAGRCLVMMATVGSTPLIMVFLDSEGSSARINDARNIKTWLEKHPATWLAG</sequence>
<feature type="chain" id="PRO_5044379209" evidence="10">
    <location>
        <begin position="24"/>
        <end position="286"/>
    </location>
</feature>